<sequence>MAYDNNNRSQVDYLKIKQLINNIGNKTIQLTSGEDLAPYEALLSEFQDVLRTFIIWTDLSTFN</sequence>
<reference evidence="1 2" key="1">
    <citation type="submission" date="2015-10" db="EMBL/GenBank/DDBJ databases">
        <title>Genome analyses suggest a sexual origin of heterokaryosis in a supposedly ancient asexual fungus.</title>
        <authorList>
            <person name="Ropars J."/>
            <person name="Sedzielewska K."/>
            <person name="Noel J."/>
            <person name="Charron P."/>
            <person name="Farinelli L."/>
            <person name="Marton T."/>
            <person name="Kruger M."/>
            <person name="Pelin A."/>
            <person name="Brachmann A."/>
            <person name="Corradi N."/>
        </authorList>
    </citation>
    <scope>NUCLEOTIDE SEQUENCE [LARGE SCALE GENOMIC DNA]</scope>
    <source>
        <strain evidence="1 2">A4</strain>
    </source>
</reference>
<comment type="caution">
    <text evidence="1">The sequence shown here is derived from an EMBL/GenBank/DDBJ whole genome shotgun (WGS) entry which is preliminary data.</text>
</comment>
<dbReference type="AlphaFoldDB" id="A0A2I1H1T6"/>
<proteinExistence type="predicted"/>
<dbReference type="Proteomes" id="UP000234323">
    <property type="component" value="Unassembled WGS sequence"/>
</dbReference>
<evidence type="ECO:0000313" key="1">
    <source>
        <dbReference type="EMBL" id="PKY52848.1"/>
    </source>
</evidence>
<keyword evidence="2" id="KW-1185">Reference proteome</keyword>
<gene>
    <name evidence="1" type="ORF">RhiirA4_470740</name>
</gene>
<accession>A0A2I1H1T6</accession>
<organism evidence="1 2">
    <name type="scientific">Rhizophagus irregularis</name>
    <dbReference type="NCBI Taxonomy" id="588596"/>
    <lineage>
        <taxon>Eukaryota</taxon>
        <taxon>Fungi</taxon>
        <taxon>Fungi incertae sedis</taxon>
        <taxon>Mucoromycota</taxon>
        <taxon>Glomeromycotina</taxon>
        <taxon>Glomeromycetes</taxon>
        <taxon>Glomerales</taxon>
        <taxon>Glomeraceae</taxon>
        <taxon>Rhizophagus</taxon>
    </lineage>
</organism>
<protein>
    <submittedName>
        <fullName evidence="1">Uncharacterized protein</fullName>
    </submittedName>
</protein>
<name>A0A2I1H1T6_9GLOM</name>
<evidence type="ECO:0000313" key="2">
    <source>
        <dbReference type="Proteomes" id="UP000234323"/>
    </source>
</evidence>
<dbReference type="EMBL" id="LLXI01001281">
    <property type="protein sequence ID" value="PKY52848.1"/>
    <property type="molecule type" value="Genomic_DNA"/>
</dbReference>